<evidence type="ECO:0000313" key="2">
    <source>
        <dbReference type="Proteomes" id="UP001056120"/>
    </source>
</evidence>
<dbReference type="EMBL" id="CM042037">
    <property type="protein sequence ID" value="KAI3742569.1"/>
    <property type="molecule type" value="Genomic_DNA"/>
</dbReference>
<sequence length="589" mass="66763">MWKSIRDGPYIPMVTSADSVGPSVPKDPSKYSEEDIKKMEVDFKALGAIQMCLPNEVFHNFRSYKTTKELWEALEKMFAGSEEVKENRRDILKQQYENFVWKEGESLTVLYNRFTYLVGELQCSKVKLENEDILKKFIRSLPSCWTLYTVSIRRTENLKTLQMTELFGMLKTYELEMIQAKERSSSYQTASTSTTTSSAFHSEHSGHSTSNYYPPIVTHPQTPTSKTNTSPFLLEAPSQSSTTTAFVSENPSNMYFTKEDLECFHPDDLKEMDIQHSRTERPIPSNSSNTRVGLDKSKLKCYNCNQLGHFARECKAPRANPAAHQAQPRHQQQQATPPAQTAACAAVGTSDFDWSFQYEHLPTNNQALMADTAEIPPQVYGYLCSQDCIDKVLGYIKHNQNLIDQNEEFHQMKSEFKRVEDSYKEKINCLKKEISSLKHEQTNLETQIDDLLARLKATRAELAEQKVHVDKYEFASKKLQRLLDAQIHDKVKTGVGYHAEQYQAGAPPADYVAIHEPSFNLANLDMANRNLDPSKDEPLVQECTTSSESDSTYSDSTKTSEASSPPAPQVTPTKDEVHSAQVPAMCVKT</sequence>
<keyword evidence="2" id="KW-1185">Reference proteome</keyword>
<organism evidence="1 2">
    <name type="scientific">Smallanthus sonchifolius</name>
    <dbReference type="NCBI Taxonomy" id="185202"/>
    <lineage>
        <taxon>Eukaryota</taxon>
        <taxon>Viridiplantae</taxon>
        <taxon>Streptophyta</taxon>
        <taxon>Embryophyta</taxon>
        <taxon>Tracheophyta</taxon>
        <taxon>Spermatophyta</taxon>
        <taxon>Magnoliopsida</taxon>
        <taxon>eudicotyledons</taxon>
        <taxon>Gunneridae</taxon>
        <taxon>Pentapetalae</taxon>
        <taxon>asterids</taxon>
        <taxon>campanulids</taxon>
        <taxon>Asterales</taxon>
        <taxon>Asteraceae</taxon>
        <taxon>Asteroideae</taxon>
        <taxon>Heliantheae alliance</taxon>
        <taxon>Millerieae</taxon>
        <taxon>Smallanthus</taxon>
    </lineage>
</organism>
<dbReference type="Proteomes" id="UP001056120">
    <property type="component" value="Linkage Group LG20"/>
</dbReference>
<gene>
    <name evidence="1" type="ORF">L1987_60255</name>
</gene>
<evidence type="ECO:0000313" key="1">
    <source>
        <dbReference type="EMBL" id="KAI3742569.1"/>
    </source>
</evidence>
<accession>A0ACB9D7I1</accession>
<proteinExistence type="predicted"/>
<reference evidence="2" key="1">
    <citation type="journal article" date="2022" name="Mol. Ecol. Resour.">
        <title>The genomes of chicory, endive, great burdock and yacon provide insights into Asteraceae palaeo-polyploidization history and plant inulin production.</title>
        <authorList>
            <person name="Fan W."/>
            <person name="Wang S."/>
            <person name="Wang H."/>
            <person name="Wang A."/>
            <person name="Jiang F."/>
            <person name="Liu H."/>
            <person name="Zhao H."/>
            <person name="Xu D."/>
            <person name="Zhang Y."/>
        </authorList>
    </citation>
    <scope>NUCLEOTIDE SEQUENCE [LARGE SCALE GENOMIC DNA]</scope>
    <source>
        <strain evidence="2">cv. Yunnan</strain>
    </source>
</reference>
<reference evidence="1 2" key="2">
    <citation type="journal article" date="2022" name="Mol. Ecol. Resour.">
        <title>The genomes of chicory, endive, great burdock and yacon provide insights into Asteraceae paleo-polyploidization history and plant inulin production.</title>
        <authorList>
            <person name="Fan W."/>
            <person name="Wang S."/>
            <person name="Wang H."/>
            <person name="Wang A."/>
            <person name="Jiang F."/>
            <person name="Liu H."/>
            <person name="Zhao H."/>
            <person name="Xu D."/>
            <person name="Zhang Y."/>
        </authorList>
    </citation>
    <scope>NUCLEOTIDE SEQUENCE [LARGE SCALE GENOMIC DNA]</scope>
    <source>
        <strain evidence="2">cv. Yunnan</strain>
        <tissue evidence="1">Leaves</tissue>
    </source>
</reference>
<protein>
    <submittedName>
        <fullName evidence="1">Uncharacterized protein</fullName>
    </submittedName>
</protein>
<comment type="caution">
    <text evidence="1">The sequence shown here is derived from an EMBL/GenBank/DDBJ whole genome shotgun (WGS) entry which is preliminary data.</text>
</comment>
<name>A0ACB9D7I1_9ASTR</name>